<dbReference type="InterPro" id="IPR013378">
    <property type="entry name" value="InlB-like_B-rpt"/>
</dbReference>
<dbReference type="EMBL" id="JASJEU010000004">
    <property type="protein sequence ID" value="MDJ1649597.1"/>
    <property type="molecule type" value="Genomic_DNA"/>
</dbReference>
<dbReference type="Proteomes" id="UP001232750">
    <property type="component" value="Unassembled WGS sequence"/>
</dbReference>
<feature type="signal peptide" evidence="3">
    <location>
        <begin position="1"/>
        <end position="37"/>
    </location>
</feature>
<reference evidence="4 5" key="1">
    <citation type="submission" date="2023-05" db="EMBL/GenBank/DDBJ databases">
        <title>Gordonibacter KGMB12511T sp. nov., isolated from faeces of healthy Korean.</title>
        <authorList>
            <person name="Kim H.S."/>
            <person name="Kim J.-S."/>
            <person name="Suh M.K."/>
            <person name="Eom M.K."/>
            <person name="Do H.E."/>
            <person name="Lee J.-S."/>
        </authorList>
    </citation>
    <scope>NUCLEOTIDE SEQUENCE [LARGE SCALE GENOMIC DNA]</scope>
    <source>
        <strain evidence="4 5">KGMB12511</strain>
    </source>
</reference>
<organism evidence="4 5">
    <name type="scientific">Gordonibacter faecis</name>
    <dbReference type="NCBI Taxonomy" id="3047475"/>
    <lineage>
        <taxon>Bacteria</taxon>
        <taxon>Bacillati</taxon>
        <taxon>Actinomycetota</taxon>
        <taxon>Coriobacteriia</taxon>
        <taxon>Eggerthellales</taxon>
        <taxon>Eggerthellaceae</taxon>
        <taxon>Gordonibacter</taxon>
    </lineage>
</organism>
<keyword evidence="5" id="KW-1185">Reference proteome</keyword>
<name>A0ABT7DJM8_9ACTN</name>
<accession>A0ABT7DJM8</accession>
<gene>
    <name evidence="4" type="ORF">QNJ86_02180</name>
</gene>
<evidence type="ECO:0000313" key="5">
    <source>
        <dbReference type="Proteomes" id="UP001232750"/>
    </source>
</evidence>
<dbReference type="Gene3D" id="2.60.40.4270">
    <property type="entry name" value="Listeria-Bacteroides repeat domain"/>
    <property type="match status" value="3"/>
</dbReference>
<sequence>MSSKKNISNFRFTWHVVTYALACAFVLTALAPVPAIAADAGNFGTALIGLRVTDSSKNQSAGEGGQPGKTPIGLRVTNSNSTKLITVRVTFSGNGGMWGAATTQGFDVTLLQPTVAPVEDPKKPGYKFDGWSTTPTGEAEELPTKTTQSATWYAVWKADTYPVKFDPNTGSGGPTASTATYNSSMEVISSFPTKKGYEFLGYFDAQAGGNQYYKADGTSAQNWDKTSGDTLYAQWKAKTYTVKFDFAEGKDGDVTAVVTYDAPMPKIKIPDRGGYTFAGYFDDNNKQYYDEKGESKADWDKDTDNVTLKAHWNLQLNFKFPTAVLIQVDASGNVTGEDLEFMSTSAEPIKVTSVISKQGEDATSLFANETTIKGVRVLLTPPKGSGAEVKVPLTTPAAGETITGGWTIAANSNLAVAFGMSLPEGAQLNYLADAQVAVANLSYEVEAVPSS</sequence>
<evidence type="ECO:0000256" key="1">
    <source>
        <dbReference type="ARBA" id="ARBA00004196"/>
    </source>
</evidence>
<proteinExistence type="predicted"/>
<feature type="chain" id="PRO_5046902545" evidence="3">
    <location>
        <begin position="38"/>
        <end position="451"/>
    </location>
</feature>
<feature type="region of interest" description="Disordered" evidence="2">
    <location>
        <begin position="122"/>
        <end position="145"/>
    </location>
</feature>
<comment type="caution">
    <text evidence="4">The sequence shown here is derived from an EMBL/GenBank/DDBJ whole genome shotgun (WGS) entry which is preliminary data.</text>
</comment>
<dbReference type="InterPro" id="IPR042229">
    <property type="entry name" value="Listeria/Bacterioides_rpt_sf"/>
</dbReference>
<evidence type="ECO:0000256" key="2">
    <source>
        <dbReference type="SAM" id="MobiDB-lite"/>
    </source>
</evidence>
<keyword evidence="3" id="KW-0732">Signal</keyword>
<dbReference type="RefSeq" id="WP_283830935.1">
    <property type="nucleotide sequence ID" value="NZ_JASJEU010000004.1"/>
</dbReference>
<evidence type="ECO:0000313" key="4">
    <source>
        <dbReference type="EMBL" id="MDJ1649597.1"/>
    </source>
</evidence>
<dbReference type="Pfam" id="PF09479">
    <property type="entry name" value="Flg_new"/>
    <property type="match status" value="3"/>
</dbReference>
<comment type="subcellular location">
    <subcellularLocation>
        <location evidence="1">Cell envelope</location>
    </subcellularLocation>
</comment>
<evidence type="ECO:0000256" key="3">
    <source>
        <dbReference type="SAM" id="SignalP"/>
    </source>
</evidence>
<protein>
    <submittedName>
        <fullName evidence="4">InlB B-repeat-containing protein</fullName>
    </submittedName>
</protein>